<keyword evidence="3" id="KW-1185">Reference proteome</keyword>
<name>A0A8S3SH06_MYTED</name>
<comment type="caution">
    <text evidence="2">The sequence shown here is derived from an EMBL/GenBank/DDBJ whole genome shotgun (WGS) entry which is preliminary data.</text>
</comment>
<keyword evidence="1" id="KW-0812">Transmembrane</keyword>
<evidence type="ECO:0000256" key="1">
    <source>
        <dbReference type="SAM" id="Phobius"/>
    </source>
</evidence>
<dbReference type="Proteomes" id="UP000683360">
    <property type="component" value="Unassembled WGS sequence"/>
</dbReference>
<dbReference type="EMBL" id="CAJPWZ010001640">
    <property type="protein sequence ID" value="CAG2219765.1"/>
    <property type="molecule type" value="Genomic_DNA"/>
</dbReference>
<sequence length="174" mass="19767">MLKVHKRNIDSNLCRKLLNLDSKGVDSATLIPKYSSVFHADSTESLKPTSENVSDVQGSGEISTDNTNIEEIVVVNVVLFGACMLCILLINLGKRFNLHLCQRTSQQSRRTTIKRHPIELTNRNSTENDTASPNENIVVRDSYTDPWELRHNIVHMDELYQQDIIDVQTEETET</sequence>
<dbReference type="AlphaFoldDB" id="A0A8S3SH06"/>
<organism evidence="2 3">
    <name type="scientific">Mytilus edulis</name>
    <name type="common">Blue mussel</name>
    <dbReference type="NCBI Taxonomy" id="6550"/>
    <lineage>
        <taxon>Eukaryota</taxon>
        <taxon>Metazoa</taxon>
        <taxon>Spiralia</taxon>
        <taxon>Lophotrochozoa</taxon>
        <taxon>Mollusca</taxon>
        <taxon>Bivalvia</taxon>
        <taxon>Autobranchia</taxon>
        <taxon>Pteriomorphia</taxon>
        <taxon>Mytilida</taxon>
        <taxon>Mytiloidea</taxon>
        <taxon>Mytilidae</taxon>
        <taxon>Mytilinae</taxon>
        <taxon>Mytilus</taxon>
    </lineage>
</organism>
<protein>
    <submittedName>
        <fullName evidence="2">Uncharacterized protein</fullName>
    </submittedName>
</protein>
<dbReference type="OrthoDB" id="10409797at2759"/>
<accession>A0A8S3SH06</accession>
<feature type="transmembrane region" description="Helical" evidence="1">
    <location>
        <begin position="72"/>
        <end position="93"/>
    </location>
</feature>
<keyword evidence="1" id="KW-1133">Transmembrane helix</keyword>
<keyword evidence="1" id="KW-0472">Membrane</keyword>
<evidence type="ECO:0000313" key="2">
    <source>
        <dbReference type="EMBL" id="CAG2219765.1"/>
    </source>
</evidence>
<evidence type="ECO:0000313" key="3">
    <source>
        <dbReference type="Proteomes" id="UP000683360"/>
    </source>
</evidence>
<gene>
    <name evidence="2" type="ORF">MEDL_33265</name>
</gene>
<proteinExistence type="predicted"/>
<reference evidence="2" key="1">
    <citation type="submission" date="2021-03" db="EMBL/GenBank/DDBJ databases">
        <authorList>
            <person name="Bekaert M."/>
        </authorList>
    </citation>
    <scope>NUCLEOTIDE SEQUENCE</scope>
</reference>